<gene>
    <name evidence="2" type="ORF">EAV92_11310</name>
</gene>
<dbReference type="PANTHER" id="PTHR33930">
    <property type="entry name" value="ALKYL HYDROPEROXIDE REDUCTASE AHPD"/>
    <property type="match status" value="1"/>
</dbReference>
<dbReference type="Proteomes" id="UP000269097">
    <property type="component" value="Chromosome"/>
</dbReference>
<accession>A0A3G3JXW8</accession>
<dbReference type="KEGG" id="coh:EAV92_11310"/>
<name>A0A3G3JXW8_9BACL</name>
<dbReference type="InterPro" id="IPR003779">
    <property type="entry name" value="CMD-like"/>
</dbReference>
<reference evidence="2 3" key="1">
    <citation type="submission" date="2018-10" db="EMBL/GenBank/DDBJ databases">
        <title>Genome Sequence of Cohnella sp.</title>
        <authorList>
            <person name="Srinivasan S."/>
            <person name="Kim M.K."/>
        </authorList>
    </citation>
    <scope>NUCLEOTIDE SEQUENCE [LARGE SCALE GENOMIC DNA]</scope>
    <source>
        <strain evidence="2 3">18JY8-7</strain>
    </source>
</reference>
<proteinExistence type="predicted"/>
<sequence>MSLSTDKVTHYKNEVAVLAGTLPNVAESYHGFTGECFAAGELDEKTKQLIALGISLFANNEICTYYHVQEAQSKGASDRQIMEAAAVAAAAASGHALSQGVLRVQGALSMDKERRSGIVDGAGQPVAAGMQDYLQDTEFSSAFGHVNDDFGSRGAVSPSY</sequence>
<dbReference type="AlphaFoldDB" id="A0A3G3JXW8"/>
<dbReference type="PANTHER" id="PTHR33930:SF2">
    <property type="entry name" value="BLR3452 PROTEIN"/>
    <property type="match status" value="1"/>
</dbReference>
<keyword evidence="3" id="KW-1185">Reference proteome</keyword>
<protein>
    <submittedName>
        <fullName evidence="2">Carboxymuconolactone decarboxylase family protein</fullName>
    </submittedName>
</protein>
<feature type="domain" description="Carboxymuconolactone decarboxylase-like" evidence="1">
    <location>
        <begin position="23"/>
        <end position="98"/>
    </location>
</feature>
<evidence type="ECO:0000259" key="1">
    <source>
        <dbReference type="Pfam" id="PF02627"/>
    </source>
</evidence>
<dbReference type="InterPro" id="IPR029032">
    <property type="entry name" value="AhpD-like"/>
</dbReference>
<dbReference type="EMBL" id="CP033433">
    <property type="protein sequence ID" value="AYQ73100.1"/>
    <property type="molecule type" value="Genomic_DNA"/>
</dbReference>
<organism evidence="2 3">
    <name type="scientific">Cohnella candidum</name>
    <dbReference type="NCBI Taxonomy" id="2674991"/>
    <lineage>
        <taxon>Bacteria</taxon>
        <taxon>Bacillati</taxon>
        <taxon>Bacillota</taxon>
        <taxon>Bacilli</taxon>
        <taxon>Bacillales</taxon>
        <taxon>Paenibacillaceae</taxon>
        <taxon>Cohnella</taxon>
    </lineage>
</organism>
<dbReference type="Pfam" id="PF02627">
    <property type="entry name" value="CMD"/>
    <property type="match status" value="1"/>
</dbReference>
<dbReference type="Gene3D" id="1.20.1290.10">
    <property type="entry name" value="AhpD-like"/>
    <property type="match status" value="1"/>
</dbReference>
<dbReference type="SUPFAM" id="SSF69118">
    <property type="entry name" value="AhpD-like"/>
    <property type="match status" value="1"/>
</dbReference>
<dbReference type="GO" id="GO:0051920">
    <property type="term" value="F:peroxiredoxin activity"/>
    <property type="evidence" value="ECO:0007669"/>
    <property type="project" value="InterPro"/>
</dbReference>
<evidence type="ECO:0000313" key="3">
    <source>
        <dbReference type="Proteomes" id="UP000269097"/>
    </source>
</evidence>
<evidence type="ECO:0000313" key="2">
    <source>
        <dbReference type="EMBL" id="AYQ73100.1"/>
    </source>
</evidence>
<dbReference type="InterPro" id="IPR004675">
    <property type="entry name" value="AhpD_core"/>
</dbReference>
<dbReference type="NCBIfam" id="TIGR00778">
    <property type="entry name" value="ahpD_dom"/>
    <property type="match status" value="1"/>
</dbReference>